<keyword evidence="6 9" id="KW-1133">Transmembrane helix</keyword>
<dbReference type="STRING" id="48697.A0A117NRK2"/>
<dbReference type="Gene3D" id="3.50.50.60">
    <property type="entry name" value="FAD/NAD(P)-binding domain"/>
    <property type="match status" value="1"/>
</dbReference>
<reference evidence="11 12" key="1">
    <citation type="submission" date="2015-10" db="EMBL/GenBank/DDBJ databases">
        <title>Genome sequencing of Penicillium freii.</title>
        <authorList>
            <person name="Nguyen H.D."/>
            <person name="Visagie C.M."/>
            <person name="Seifert K.A."/>
        </authorList>
    </citation>
    <scope>NUCLEOTIDE SEQUENCE [LARGE SCALE GENOMIC DNA]</scope>
    <source>
        <strain evidence="11 12">DAOM 242723</strain>
    </source>
</reference>
<evidence type="ECO:0000256" key="1">
    <source>
        <dbReference type="ARBA" id="ARBA00004370"/>
    </source>
</evidence>
<dbReference type="Pfam" id="PF01494">
    <property type="entry name" value="FAD_binding_3"/>
    <property type="match status" value="1"/>
</dbReference>
<dbReference type="PANTHER" id="PTHR47356">
    <property type="entry name" value="FAD-DEPENDENT MONOOXYGENASE ASQG-RELATED"/>
    <property type="match status" value="1"/>
</dbReference>
<dbReference type="GO" id="GO:0016020">
    <property type="term" value="C:membrane"/>
    <property type="evidence" value="ECO:0007669"/>
    <property type="project" value="UniProtKB-SubCell"/>
</dbReference>
<evidence type="ECO:0000256" key="5">
    <source>
        <dbReference type="ARBA" id="ARBA00022827"/>
    </source>
</evidence>
<dbReference type="InterPro" id="IPR036188">
    <property type="entry name" value="FAD/NAD-bd_sf"/>
</dbReference>
<dbReference type="PANTHER" id="PTHR47356:SF2">
    <property type="entry name" value="FAD-BINDING DOMAIN-CONTAINING PROTEIN-RELATED"/>
    <property type="match status" value="1"/>
</dbReference>
<keyword evidence="12" id="KW-1185">Reference proteome</keyword>
<evidence type="ECO:0000313" key="12">
    <source>
        <dbReference type="Proteomes" id="UP000055045"/>
    </source>
</evidence>
<dbReference type="GO" id="GO:0004497">
    <property type="term" value="F:monooxygenase activity"/>
    <property type="evidence" value="ECO:0007669"/>
    <property type="project" value="InterPro"/>
</dbReference>
<dbReference type="EMBL" id="LLXE01000022">
    <property type="protein sequence ID" value="KUM65673.1"/>
    <property type="molecule type" value="Genomic_DNA"/>
</dbReference>
<evidence type="ECO:0000256" key="8">
    <source>
        <dbReference type="ARBA" id="ARBA00023136"/>
    </source>
</evidence>
<feature type="transmembrane region" description="Helical" evidence="9">
    <location>
        <begin position="367"/>
        <end position="390"/>
    </location>
</feature>
<dbReference type="SUPFAM" id="SSF51905">
    <property type="entry name" value="FAD/NAD(P)-binding domain"/>
    <property type="match status" value="1"/>
</dbReference>
<evidence type="ECO:0000256" key="6">
    <source>
        <dbReference type="ARBA" id="ARBA00022989"/>
    </source>
</evidence>
<evidence type="ECO:0000256" key="7">
    <source>
        <dbReference type="ARBA" id="ARBA00023002"/>
    </source>
</evidence>
<keyword evidence="7" id="KW-0560">Oxidoreductase</keyword>
<name>A0A117NRK2_PENFR</name>
<evidence type="ECO:0000256" key="2">
    <source>
        <dbReference type="ARBA" id="ARBA00007992"/>
    </source>
</evidence>
<evidence type="ECO:0000256" key="9">
    <source>
        <dbReference type="SAM" id="Phobius"/>
    </source>
</evidence>
<dbReference type="AlphaFoldDB" id="A0A117NRK2"/>
<keyword evidence="8 9" id="KW-0472">Membrane</keyword>
<dbReference type="GO" id="GO:0071949">
    <property type="term" value="F:FAD binding"/>
    <property type="evidence" value="ECO:0007669"/>
    <property type="project" value="InterPro"/>
</dbReference>
<evidence type="ECO:0000313" key="11">
    <source>
        <dbReference type="EMBL" id="KUM65673.1"/>
    </source>
</evidence>
<keyword evidence="5" id="KW-0274">FAD</keyword>
<gene>
    <name evidence="11" type="ORF">ACN42_g1444</name>
</gene>
<feature type="domain" description="FAD-binding" evidence="10">
    <location>
        <begin position="54"/>
        <end position="134"/>
    </location>
</feature>
<comment type="caution">
    <text evidence="11">The sequence shown here is derived from an EMBL/GenBank/DDBJ whole genome shotgun (WGS) entry which is preliminary data.</text>
</comment>
<protein>
    <recommendedName>
        <fullName evidence="10">FAD-binding domain-containing protein</fullName>
    </recommendedName>
</protein>
<feature type="transmembrane region" description="Helical" evidence="9">
    <location>
        <begin position="519"/>
        <end position="545"/>
    </location>
</feature>
<comment type="subcellular location">
    <subcellularLocation>
        <location evidence="1">Membrane</location>
    </subcellularLocation>
</comment>
<feature type="transmembrane region" description="Helical" evidence="9">
    <location>
        <begin position="326"/>
        <end position="346"/>
    </location>
</feature>
<evidence type="ECO:0000259" key="10">
    <source>
        <dbReference type="Pfam" id="PF01494"/>
    </source>
</evidence>
<dbReference type="InterPro" id="IPR002938">
    <property type="entry name" value="FAD-bd"/>
</dbReference>
<feature type="transmembrane region" description="Helical" evidence="9">
    <location>
        <begin position="436"/>
        <end position="454"/>
    </location>
</feature>
<organism evidence="11 12">
    <name type="scientific">Penicillium freii</name>
    <dbReference type="NCBI Taxonomy" id="48697"/>
    <lineage>
        <taxon>Eukaryota</taxon>
        <taxon>Fungi</taxon>
        <taxon>Dikarya</taxon>
        <taxon>Ascomycota</taxon>
        <taxon>Pezizomycotina</taxon>
        <taxon>Eurotiomycetes</taxon>
        <taxon>Eurotiomycetidae</taxon>
        <taxon>Eurotiales</taxon>
        <taxon>Aspergillaceae</taxon>
        <taxon>Penicillium</taxon>
    </lineage>
</organism>
<sequence>MDRVYEMVEIPRFSQANAQAYAQRHADIQIRPDLTFGNLYEHSESSILVALEEAKFKQWSWGRIVCVGDSIHKMTPNLGAGASASIESAVALLNSIKAMLDHSPEEGPTGTQIRECFAQYQKSRKVRATAIVDASSMTTRLQALKGWFEFLFVQLGMPIMGSFAADMASEIWVRATMLENLAPPKASLRGTLPFNPTQGQGQRESKLKRALLGLPFLALLLVAKTATDAKYASALPGHIWESGNMTSAMGPVPLLQRFYSMKGVGDLWSLRYINYLPDFYETNYESLSQAVSSSIDVGIVMSIWSFESIRRANALTMAQIPTLFTFYGQMAGLGRVSPLYYILYYINSPIEVFKGADMRLMHLNYAIAVLPAIIVSYYIPLSAAFFWPTVSGRKSWLFVWQMHPIWTAITLYLFSRIFPSTVKEDRVHGLRRDLPVVKFSMTVLVIGAAGFWMWTRWTSPSSVARVFFPTAVPSTQAPFAACVCASLEWDMLSTFGSTFLWLAYLIWDLKYAGMMQTTWVRVAIYGVAAFVAFGPGAAIGLGWLWRENILAHKRHKYAVTEENLAQTR</sequence>
<evidence type="ECO:0000256" key="3">
    <source>
        <dbReference type="ARBA" id="ARBA00022630"/>
    </source>
</evidence>
<comment type="similarity">
    <text evidence="2">Belongs to the paxM FAD-dependent monooxygenase family.</text>
</comment>
<accession>A0A117NRK2</accession>
<evidence type="ECO:0000256" key="4">
    <source>
        <dbReference type="ARBA" id="ARBA00022692"/>
    </source>
</evidence>
<keyword evidence="4 9" id="KW-0812">Transmembrane</keyword>
<dbReference type="InterPro" id="IPR050562">
    <property type="entry name" value="FAD_mOase_fung"/>
</dbReference>
<feature type="transmembrane region" description="Helical" evidence="9">
    <location>
        <begin position="396"/>
        <end position="415"/>
    </location>
</feature>
<keyword evidence="3" id="KW-0285">Flavoprotein</keyword>
<proteinExistence type="inferred from homology"/>
<dbReference type="Proteomes" id="UP000055045">
    <property type="component" value="Unassembled WGS sequence"/>
</dbReference>